<name>A0AAV6V778_9ARAC</name>
<organism evidence="1 2">
    <name type="scientific">Oedothorax gibbosus</name>
    <dbReference type="NCBI Taxonomy" id="931172"/>
    <lineage>
        <taxon>Eukaryota</taxon>
        <taxon>Metazoa</taxon>
        <taxon>Ecdysozoa</taxon>
        <taxon>Arthropoda</taxon>
        <taxon>Chelicerata</taxon>
        <taxon>Arachnida</taxon>
        <taxon>Araneae</taxon>
        <taxon>Araneomorphae</taxon>
        <taxon>Entelegynae</taxon>
        <taxon>Araneoidea</taxon>
        <taxon>Linyphiidae</taxon>
        <taxon>Erigoninae</taxon>
        <taxon>Oedothorax</taxon>
    </lineage>
</organism>
<dbReference type="EMBL" id="JAFNEN010000149">
    <property type="protein sequence ID" value="KAG8191933.1"/>
    <property type="molecule type" value="Genomic_DNA"/>
</dbReference>
<reference evidence="1 2" key="1">
    <citation type="journal article" date="2022" name="Nat. Ecol. Evol.">
        <title>A masculinizing supergene underlies an exaggerated male reproductive morph in a spider.</title>
        <authorList>
            <person name="Hendrickx F."/>
            <person name="De Corte Z."/>
            <person name="Sonet G."/>
            <person name="Van Belleghem S.M."/>
            <person name="Kostlbacher S."/>
            <person name="Vangestel C."/>
        </authorList>
    </citation>
    <scope>NUCLEOTIDE SEQUENCE [LARGE SCALE GENOMIC DNA]</scope>
    <source>
        <strain evidence="1">W744_W776</strain>
    </source>
</reference>
<dbReference type="Proteomes" id="UP000827092">
    <property type="component" value="Unassembled WGS sequence"/>
</dbReference>
<protein>
    <submittedName>
        <fullName evidence="1">Uncharacterized protein</fullName>
    </submittedName>
</protein>
<dbReference type="AlphaFoldDB" id="A0AAV6V778"/>
<keyword evidence="2" id="KW-1185">Reference proteome</keyword>
<proteinExistence type="predicted"/>
<comment type="caution">
    <text evidence="1">The sequence shown here is derived from an EMBL/GenBank/DDBJ whole genome shotgun (WGS) entry which is preliminary data.</text>
</comment>
<evidence type="ECO:0000313" key="1">
    <source>
        <dbReference type="EMBL" id="KAG8191933.1"/>
    </source>
</evidence>
<accession>A0AAV6V778</accession>
<sequence length="81" mass="9037">MCNIYEQNEPTACAHLFCYFCAYILLEIISHQNIPASFSLHDCGAVQHVNHVQPACGAPPIEERLSKHATMAWGGPSSFRY</sequence>
<gene>
    <name evidence="1" type="ORF">JTE90_007729</name>
</gene>
<evidence type="ECO:0000313" key="2">
    <source>
        <dbReference type="Proteomes" id="UP000827092"/>
    </source>
</evidence>